<evidence type="ECO:0000256" key="4">
    <source>
        <dbReference type="ARBA" id="ARBA00022982"/>
    </source>
</evidence>
<evidence type="ECO:0000259" key="8">
    <source>
        <dbReference type="PROSITE" id="PS51007"/>
    </source>
</evidence>
<feature type="chain" id="PRO_5002771212" evidence="7">
    <location>
        <begin position="30"/>
        <end position="116"/>
    </location>
</feature>
<comment type="PTM">
    <text evidence="6">Binds 1 heme c group covalently per subunit.</text>
</comment>
<keyword evidence="1" id="KW-0813">Transport</keyword>
<dbReference type="STRING" id="395495.Lcho_1337"/>
<evidence type="ECO:0000256" key="5">
    <source>
        <dbReference type="ARBA" id="ARBA00023004"/>
    </source>
</evidence>
<dbReference type="PROSITE" id="PS51007">
    <property type="entry name" value="CYTC"/>
    <property type="match status" value="1"/>
</dbReference>
<dbReference type="GO" id="GO:0005506">
    <property type="term" value="F:iron ion binding"/>
    <property type="evidence" value="ECO:0007669"/>
    <property type="project" value="InterPro"/>
</dbReference>
<keyword evidence="7" id="KW-0732">Signal</keyword>
<dbReference type="InterPro" id="IPR036909">
    <property type="entry name" value="Cyt_c-like_dom_sf"/>
</dbReference>
<dbReference type="Proteomes" id="UP000001693">
    <property type="component" value="Chromosome"/>
</dbReference>
<dbReference type="RefSeq" id="WP_012346367.1">
    <property type="nucleotide sequence ID" value="NC_010524.1"/>
</dbReference>
<dbReference type="InterPro" id="IPR009056">
    <property type="entry name" value="Cyt_c-like_dom"/>
</dbReference>
<feature type="domain" description="Cytochrome c" evidence="8">
    <location>
        <begin position="30"/>
        <end position="116"/>
    </location>
</feature>
<dbReference type="HOGENOM" id="CLU_133112_3_0_4"/>
<dbReference type="Pfam" id="PF00034">
    <property type="entry name" value="Cytochrom_C"/>
    <property type="match status" value="1"/>
</dbReference>
<keyword evidence="3 6" id="KW-0479">Metal-binding</keyword>
<dbReference type="SUPFAM" id="SSF46626">
    <property type="entry name" value="Cytochrome c"/>
    <property type="match status" value="1"/>
</dbReference>
<evidence type="ECO:0000313" key="9">
    <source>
        <dbReference type="EMBL" id="ACB33605.1"/>
    </source>
</evidence>
<dbReference type="GO" id="GO:0009055">
    <property type="term" value="F:electron transfer activity"/>
    <property type="evidence" value="ECO:0007669"/>
    <property type="project" value="InterPro"/>
</dbReference>
<reference evidence="9 10" key="1">
    <citation type="submission" date="2008-03" db="EMBL/GenBank/DDBJ databases">
        <title>Complete sequence of Leptothrix cholodnii SP-6.</title>
        <authorList>
            <consortium name="US DOE Joint Genome Institute"/>
            <person name="Copeland A."/>
            <person name="Lucas S."/>
            <person name="Lapidus A."/>
            <person name="Glavina del Rio T."/>
            <person name="Dalin E."/>
            <person name="Tice H."/>
            <person name="Bruce D."/>
            <person name="Goodwin L."/>
            <person name="Pitluck S."/>
            <person name="Chertkov O."/>
            <person name="Brettin T."/>
            <person name="Detter J.C."/>
            <person name="Han C."/>
            <person name="Kuske C.R."/>
            <person name="Schmutz J."/>
            <person name="Larimer F."/>
            <person name="Land M."/>
            <person name="Hauser L."/>
            <person name="Kyrpides N."/>
            <person name="Lykidis A."/>
            <person name="Emerson D."/>
            <person name="Richardson P."/>
        </authorList>
    </citation>
    <scope>NUCLEOTIDE SEQUENCE [LARGE SCALE GENOMIC DNA]</scope>
    <source>
        <strain evidence="10">ATCC 51168 / LMG 8142 / SP-6</strain>
    </source>
</reference>
<dbReference type="eggNOG" id="COG4654">
    <property type="taxonomic scope" value="Bacteria"/>
</dbReference>
<dbReference type="GO" id="GO:0020037">
    <property type="term" value="F:heme binding"/>
    <property type="evidence" value="ECO:0007669"/>
    <property type="project" value="InterPro"/>
</dbReference>
<feature type="binding site" description="covalent" evidence="6">
    <location>
        <position position="48"/>
    </location>
    <ligand>
        <name>heme c</name>
        <dbReference type="ChEBI" id="CHEBI:61717"/>
    </ligand>
</feature>
<feature type="binding site" description="covalent" evidence="6">
    <location>
        <position position="44"/>
    </location>
    <ligand>
        <name>heme c</name>
        <dbReference type="ChEBI" id="CHEBI:61717"/>
    </ligand>
</feature>
<dbReference type="KEGG" id="lch:Lcho_1337"/>
<dbReference type="AlphaFoldDB" id="B1Y6A0"/>
<sequence precursor="true">MNHRIHTPNLAGLVTAGLCALLLSGAAHAADDAAAAALAKKSDCLKCHSVDKKKDGPSFKEVAGKYKGKADAEAKLHTHLTTNPKIKIDGVEEEHVALKTKNEAEIRNVVQWILSR</sequence>
<dbReference type="InterPro" id="IPR002324">
    <property type="entry name" value="Cyt_c_ID"/>
</dbReference>
<keyword evidence="2 6" id="KW-0349">Heme</keyword>
<protein>
    <submittedName>
        <fullName evidence="9">Cytochrome c class I</fullName>
    </submittedName>
</protein>
<organism evidence="9 10">
    <name type="scientific">Leptothrix cholodnii (strain ATCC 51168 / LMG 8142 / SP-6)</name>
    <name type="common">Leptothrix discophora (strain SP-6)</name>
    <dbReference type="NCBI Taxonomy" id="395495"/>
    <lineage>
        <taxon>Bacteria</taxon>
        <taxon>Pseudomonadati</taxon>
        <taxon>Pseudomonadota</taxon>
        <taxon>Betaproteobacteria</taxon>
        <taxon>Burkholderiales</taxon>
        <taxon>Sphaerotilaceae</taxon>
        <taxon>Leptothrix</taxon>
    </lineage>
</organism>
<dbReference type="Gene3D" id="1.10.760.10">
    <property type="entry name" value="Cytochrome c-like domain"/>
    <property type="match status" value="1"/>
</dbReference>
<name>B1Y6A0_LEPCP</name>
<keyword evidence="5 6" id="KW-0408">Iron</keyword>
<keyword evidence="4" id="KW-0249">Electron transport</keyword>
<evidence type="ECO:0000256" key="1">
    <source>
        <dbReference type="ARBA" id="ARBA00022448"/>
    </source>
</evidence>
<evidence type="ECO:0000313" key="10">
    <source>
        <dbReference type="Proteomes" id="UP000001693"/>
    </source>
</evidence>
<feature type="signal peptide" evidence="7">
    <location>
        <begin position="1"/>
        <end position="29"/>
    </location>
</feature>
<evidence type="ECO:0000256" key="2">
    <source>
        <dbReference type="ARBA" id="ARBA00022617"/>
    </source>
</evidence>
<proteinExistence type="predicted"/>
<evidence type="ECO:0000256" key="6">
    <source>
        <dbReference type="PIRSR" id="PIRSR602324-1"/>
    </source>
</evidence>
<evidence type="ECO:0000256" key="7">
    <source>
        <dbReference type="SAM" id="SignalP"/>
    </source>
</evidence>
<gene>
    <name evidence="9" type="ordered locus">Lcho_1337</name>
</gene>
<accession>B1Y6A0</accession>
<evidence type="ECO:0000256" key="3">
    <source>
        <dbReference type="ARBA" id="ARBA00022723"/>
    </source>
</evidence>
<dbReference type="PRINTS" id="PR00606">
    <property type="entry name" value="CYTCHROMECID"/>
</dbReference>
<keyword evidence="10" id="KW-1185">Reference proteome</keyword>
<dbReference type="EMBL" id="CP001013">
    <property type="protein sequence ID" value="ACB33605.1"/>
    <property type="molecule type" value="Genomic_DNA"/>
</dbReference>